<dbReference type="SUPFAM" id="SSF46955">
    <property type="entry name" value="Putative DNA-binding domain"/>
    <property type="match status" value="1"/>
</dbReference>
<dbReference type="EMBL" id="SJJR01000035">
    <property type="protein sequence ID" value="TCB89267.1"/>
    <property type="molecule type" value="Genomic_DNA"/>
</dbReference>
<dbReference type="Proteomes" id="UP000292274">
    <property type="component" value="Unassembled WGS sequence"/>
</dbReference>
<gene>
    <name evidence="2" type="ORF">E0H26_28180</name>
</gene>
<dbReference type="RefSeq" id="WP_131309395.1">
    <property type="nucleotide sequence ID" value="NZ_SJJR01000035.1"/>
</dbReference>
<comment type="caution">
    <text evidence="2">The sequence shown here is derived from an EMBL/GenBank/DDBJ whole genome shotgun (WGS) entry which is preliminary data.</text>
</comment>
<organism evidence="2 3">
    <name type="scientific">Micromonospora zingiberis</name>
    <dbReference type="NCBI Taxonomy" id="2053011"/>
    <lineage>
        <taxon>Bacteria</taxon>
        <taxon>Bacillati</taxon>
        <taxon>Actinomycetota</taxon>
        <taxon>Actinomycetes</taxon>
        <taxon>Micromonosporales</taxon>
        <taxon>Micromonosporaceae</taxon>
        <taxon>Micromonospora</taxon>
    </lineage>
</organism>
<dbReference type="Pfam" id="PF12728">
    <property type="entry name" value="HTH_17"/>
    <property type="match status" value="1"/>
</dbReference>
<feature type="domain" description="Helix-turn-helix" evidence="1">
    <location>
        <begin position="18"/>
        <end position="67"/>
    </location>
</feature>
<reference evidence="2 3" key="1">
    <citation type="submission" date="2019-02" db="EMBL/GenBank/DDBJ databases">
        <title>Jishengella sp. nov., isolated from a root of Zingiber montanum.</title>
        <authorList>
            <person name="Kuncharoen N."/>
            <person name="Kudo T."/>
            <person name="Masahiro Y."/>
            <person name="Ohkuma M."/>
            <person name="Tanasupawat S."/>
        </authorList>
    </citation>
    <scope>NUCLEOTIDE SEQUENCE [LARGE SCALE GENOMIC DNA]</scope>
    <source>
        <strain evidence="2 3">PLAI 1-1</strain>
    </source>
</reference>
<accession>A0A4R0G088</accession>
<evidence type="ECO:0000313" key="3">
    <source>
        <dbReference type="Proteomes" id="UP000292274"/>
    </source>
</evidence>
<dbReference type="InterPro" id="IPR009061">
    <property type="entry name" value="DNA-bd_dom_put_sf"/>
</dbReference>
<dbReference type="InterPro" id="IPR041657">
    <property type="entry name" value="HTH_17"/>
</dbReference>
<keyword evidence="2" id="KW-0238">DNA-binding</keyword>
<keyword evidence="3" id="KW-1185">Reference proteome</keyword>
<sequence>MTTPIRRATAAPRPNRHLTIADICHELGITRSTFYDWRAKRKGPPSRKLPNGEIRIERRDYETWLDSLYEEVA</sequence>
<proteinExistence type="predicted"/>
<name>A0A4R0G088_9ACTN</name>
<evidence type="ECO:0000259" key="1">
    <source>
        <dbReference type="Pfam" id="PF12728"/>
    </source>
</evidence>
<dbReference type="Gene3D" id="1.10.10.60">
    <property type="entry name" value="Homeodomain-like"/>
    <property type="match status" value="1"/>
</dbReference>
<dbReference type="GO" id="GO:0003677">
    <property type="term" value="F:DNA binding"/>
    <property type="evidence" value="ECO:0007669"/>
    <property type="project" value="UniProtKB-KW"/>
</dbReference>
<evidence type="ECO:0000313" key="2">
    <source>
        <dbReference type="EMBL" id="TCB89267.1"/>
    </source>
</evidence>
<protein>
    <submittedName>
        <fullName evidence="2">DNA-binding protein</fullName>
    </submittedName>
</protein>
<dbReference type="AlphaFoldDB" id="A0A4R0G088"/>
<dbReference type="OrthoDB" id="194758at2"/>